<sequence length="105" mass="11208">MRGERAGTHLETTHITGSLQLCFRMDGGGNFQGHTLLPSPSDSGPGTRAMVKQFKVLLHTSSFHKLRISNELAGCFDTGEGEGAPEPTAIVVSPFGKVWPVKVTS</sequence>
<proteinExistence type="predicted"/>
<gene>
    <name evidence="1" type="ORF">SORBI_3008G110101</name>
</gene>
<evidence type="ECO:0000313" key="1">
    <source>
        <dbReference type="EMBL" id="OQU79202.1"/>
    </source>
</evidence>
<dbReference type="Proteomes" id="UP000000768">
    <property type="component" value="Chromosome 8"/>
</dbReference>
<keyword evidence="2" id="KW-1185">Reference proteome</keyword>
<name>A0A1Z5R607_SORBI</name>
<dbReference type="AlphaFoldDB" id="A0A1Z5R607"/>
<reference evidence="2" key="2">
    <citation type="journal article" date="2018" name="Plant J.">
        <title>The Sorghum bicolor reference genome: improved assembly, gene annotations, a transcriptome atlas, and signatures of genome organization.</title>
        <authorList>
            <person name="McCormick R.F."/>
            <person name="Truong S.K."/>
            <person name="Sreedasyam A."/>
            <person name="Jenkins J."/>
            <person name="Shu S."/>
            <person name="Sims D."/>
            <person name="Kennedy M."/>
            <person name="Amirebrahimi M."/>
            <person name="Weers B.D."/>
            <person name="McKinley B."/>
            <person name="Mattison A."/>
            <person name="Morishige D.T."/>
            <person name="Grimwood J."/>
            <person name="Schmutz J."/>
            <person name="Mullet J.E."/>
        </authorList>
    </citation>
    <scope>NUCLEOTIDE SEQUENCE [LARGE SCALE GENOMIC DNA]</scope>
    <source>
        <strain evidence="2">cv. BTx623</strain>
    </source>
</reference>
<dbReference type="Gramene" id="OQU79202">
    <property type="protein sequence ID" value="OQU79202"/>
    <property type="gene ID" value="SORBI_3008G110101"/>
</dbReference>
<protein>
    <submittedName>
        <fullName evidence="1">Uncharacterized protein</fullName>
    </submittedName>
</protein>
<organism evidence="1 2">
    <name type="scientific">Sorghum bicolor</name>
    <name type="common">Sorghum</name>
    <name type="synonym">Sorghum vulgare</name>
    <dbReference type="NCBI Taxonomy" id="4558"/>
    <lineage>
        <taxon>Eukaryota</taxon>
        <taxon>Viridiplantae</taxon>
        <taxon>Streptophyta</taxon>
        <taxon>Embryophyta</taxon>
        <taxon>Tracheophyta</taxon>
        <taxon>Spermatophyta</taxon>
        <taxon>Magnoliopsida</taxon>
        <taxon>Liliopsida</taxon>
        <taxon>Poales</taxon>
        <taxon>Poaceae</taxon>
        <taxon>PACMAD clade</taxon>
        <taxon>Panicoideae</taxon>
        <taxon>Andropogonodae</taxon>
        <taxon>Andropogoneae</taxon>
        <taxon>Sorghinae</taxon>
        <taxon>Sorghum</taxon>
    </lineage>
</organism>
<dbReference type="InParanoid" id="A0A1Z5R607"/>
<dbReference type="STRING" id="4558.A0A1Z5R607"/>
<dbReference type="EMBL" id="CM000767">
    <property type="protein sequence ID" value="OQU79202.1"/>
    <property type="molecule type" value="Genomic_DNA"/>
</dbReference>
<reference evidence="1 2" key="1">
    <citation type="journal article" date="2009" name="Nature">
        <title>The Sorghum bicolor genome and the diversification of grasses.</title>
        <authorList>
            <person name="Paterson A.H."/>
            <person name="Bowers J.E."/>
            <person name="Bruggmann R."/>
            <person name="Dubchak I."/>
            <person name="Grimwood J."/>
            <person name="Gundlach H."/>
            <person name="Haberer G."/>
            <person name="Hellsten U."/>
            <person name="Mitros T."/>
            <person name="Poliakov A."/>
            <person name="Schmutz J."/>
            <person name="Spannagl M."/>
            <person name="Tang H."/>
            <person name="Wang X."/>
            <person name="Wicker T."/>
            <person name="Bharti A.K."/>
            <person name="Chapman J."/>
            <person name="Feltus F.A."/>
            <person name="Gowik U."/>
            <person name="Grigoriev I.V."/>
            <person name="Lyons E."/>
            <person name="Maher C.A."/>
            <person name="Martis M."/>
            <person name="Narechania A."/>
            <person name="Otillar R.P."/>
            <person name="Penning B.W."/>
            <person name="Salamov A.A."/>
            <person name="Wang Y."/>
            <person name="Zhang L."/>
            <person name="Carpita N.C."/>
            <person name="Freeling M."/>
            <person name="Gingle A.R."/>
            <person name="Hash C.T."/>
            <person name="Keller B."/>
            <person name="Klein P."/>
            <person name="Kresovich S."/>
            <person name="McCann M.C."/>
            <person name="Ming R."/>
            <person name="Peterson D.G."/>
            <person name="Mehboob-ur-Rahman"/>
            <person name="Ware D."/>
            <person name="Westhoff P."/>
            <person name="Mayer K.F."/>
            <person name="Messing J."/>
            <person name="Rokhsar D.S."/>
        </authorList>
    </citation>
    <scope>NUCLEOTIDE SEQUENCE [LARGE SCALE GENOMIC DNA]</scope>
    <source>
        <strain evidence="2">cv. BTx623</strain>
    </source>
</reference>
<accession>A0A1Z5R607</accession>
<evidence type="ECO:0000313" key="2">
    <source>
        <dbReference type="Proteomes" id="UP000000768"/>
    </source>
</evidence>